<feature type="transmembrane region" description="Helical" evidence="1">
    <location>
        <begin position="71"/>
        <end position="91"/>
    </location>
</feature>
<name>A0AAW0G2F3_9APHY</name>
<dbReference type="Pfam" id="PF20152">
    <property type="entry name" value="DUF6534"/>
    <property type="match status" value="1"/>
</dbReference>
<sequence length="213" mass="24147">MEILVNGFYLYRIWMVSKHTTLVAGMILIFVARIATFIFWLIRLTLAMHLVDNNGPLPMIDDSKLQMAFDATTSLAIGLDIAMTGAMIYYLRRCRAPNQRTRGVITWLLMYYVNTGAILASLSIAVLISVKVSGKEDQLSWLEPVHLGILNIFAKVMANSFFGVLNSRQLLRTKMAKHIVLGNNIFVRDSTLPDTNIEHIEISMETRKRVENI</sequence>
<accession>A0AAW0G2F3</accession>
<keyword evidence="1" id="KW-0472">Membrane</keyword>
<protein>
    <recommendedName>
        <fullName evidence="2">DUF6534 domain-containing protein</fullName>
    </recommendedName>
</protein>
<dbReference type="InterPro" id="IPR045339">
    <property type="entry name" value="DUF6534"/>
</dbReference>
<dbReference type="EMBL" id="JASBNA010000029">
    <property type="protein sequence ID" value="KAK7683742.1"/>
    <property type="molecule type" value="Genomic_DNA"/>
</dbReference>
<organism evidence="3 4">
    <name type="scientific">Cerrena zonata</name>
    <dbReference type="NCBI Taxonomy" id="2478898"/>
    <lineage>
        <taxon>Eukaryota</taxon>
        <taxon>Fungi</taxon>
        <taxon>Dikarya</taxon>
        <taxon>Basidiomycota</taxon>
        <taxon>Agaricomycotina</taxon>
        <taxon>Agaricomycetes</taxon>
        <taxon>Polyporales</taxon>
        <taxon>Cerrenaceae</taxon>
        <taxon>Cerrena</taxon>
    </lineage>
</organism>
<reference evidence="3 4" key="1">
    <citation type="submission" date="2022-09" db="EMBL/GenBank/DDBJ databases">
        <authorList>
            <person name="Palmer J.M."/>
        </authorList>
    </citation>
    <scope>NUCLEOTIDE SEQUENCE [LARGE SCALE GENOMIC DNA]</scope>
    <source>
        <strain evidence="3 4">DSM 7382</strain>
    </source>
</reference>
<dbReference type="AlphaFoldDB" id="A0AAW0G2F3"/>
<evidence type="ECO:0000313" key="4">
    <source>
        <dbReference type="Proteomes" id="UP001385951"/>
    </source>
</evidence>
<feature type="transmembrane region" description="Helical" evidence="1">
    <location>
        <begin position="148"/>
        <end position="165"/>
    </location>
</feature>
<keyword evidence="1" id="KW-1133">Transmembrane helix</keyword>
<keyword evidence="4" id="KW-1185">Reference proteome</keyword>
<dbReference type="Proteomes" id="UP001385951">
    <property type="component" value="Unassembled WGS sequence"/>
</dbReference>
<proteinExistence type="predicted"/>
<comment type="caution">
    <text evidence="3">The sequence shown here is derived from an EMBL/GenBank/DDBJ whole genome shotgun (WGS) entry which is preliminary data.</text>
</comment>
<evidence type="ECO:0000259" key="2">
    <source>
        <dbReference type="Pfam" id="PF20152"/>
    </source>
</evidence>
<gene>
    <name evidence="3" type="ORF">QCA50_013118</name>
</gene>
<keyword evidence="1" id="KW-0812">Transmembrane</keyword>
<feature type="domain" description="DUF6534" evidence="2">
    <location>
        <begin position="78"/>
        <end position="169"/>
    </location>
</feature>
<evidence type="ECO:0000256" key="1">
    <source>
        <dbReference type="SAM" id="Phobius"/>
    </source>
</evidence>
<feature type="transmembrane region" description="Helical" evidence="1">
    <location>
        <begin position="103"/>
        <end position="128"/>
    </location>
</feature>
<evidence type="ECO:0000313" key="3">
    <source>
        <dbReference type="EMBL" id="KAK7683742.1"/>
    </source>
</evidence>
<feature type="transmembrane region" description="Helical" evidence="1">
    <location>
        <begin position="21"/>
        <end position="51"/>
    </location>
</feature>